<dbReference type="AlphaFoldDB" id="A0A399EA26"/>
<dbReference type="CDD" id="cd00146">
    <property type="entry name" value="PKD"/>
    <property type="match status" value="1"/>
</dbReference>
<dbReference type="SUPFAM" id="SSF49299">
    <property type="entry name" value="PKD domain"/>
    <property type="match status" value="1"/>
</dbReference>
<dbReference type="InterPro" id="IPR000601">
    <property type="entry name" value="PKD_dom"/>
</dbReference>
<dbReference type="Gene3D" id="2.60.40.10">
    <property type="entry name" value="Immunoglobulins"/>
    <property type="match status" value="1"/>
</dbReference>
<sequence length="554" mass="57926">MTYSLDLPLPSAPSSRAVDVSFILADAAPEPDERVMVVRAEAGGVALEQTYRNHNVGDELRIDTLTLQGVPGSASSVRVTFSSPVGDPDRIAFTGGDSFFVIDVVATAKPAGSPPANTAPMISSFTANPNPVGVGQPVAFSWITSDADGDALTCTMDLGNGTRQAVQGDCRSANTITHTPDTAGAFTVALTASDGRGGAATRSLTLEVTPPQSQPYLVPFSGSAVQQAWQKVLALPTVSALGLRFNLAEALASTSGQGDYSLFVPEPLRADSIYEFVLVNAAVESGRVMGALRYAFDLHNDLADVTNLLENRTTRVTGVRSATTEQLAAALEPVLTAPAFRSSLGLLTHRAGPTVVASTSGCNSCAQQLGDYKIWLRRYASTAAHILTDLSGIFWGYFVSVGGVLGTNISAGWFSTLNTAGDIVVNLGNFLFVSFAAEAVRAYNRVFDCARSNDPNYETGTAVIAVLSPPLPGNRLVFVQSVPERISLGSGQIRTDDLEGSARPILEAAVPNAEFVFEEYSGRTVLPGGSQADASTLSISAAYATSVTAPLCMP</sequence>
<reference evidence="2 3" key="1">
    <citation type="submission" date="2018-08" db="EMBL/GenBank/DDBJ databases">
        <title>Meiothermus terrae DSM 26712 genome sequencing project.</title>
        <authorList>
            <person name="Da Costa M.S."/>
            <person name="Albuquerque L."/>
            <person name="Raposo P."/>
            <person name="Froufe H.J.C."/>
            <person name="Barroso C.S."/>
            <person name="Egas C."/>
        </authorList>
    </citation>
    <scope>NUCLEOTIDE SEQUENCE [LARGE SCALE GENOMIC DNA]</scope>
    <source>
        <strain evidence="2 3">DSM 26712</strain>
    </source>
</reference>
<gene>
    <name evidence="2" type="ORF">Mterra_03450</name>
</gene>
<dbReference type="Proteomes" id="UP000265715">
    <property type="component" value="Unassembled WGS sequence"/>
</dbReference>
<dbReference type="SMART" id="SM00089">
    <property type="entry name" value="PKD"/>
    <property type="match status" value="1"/>
</dbReference>
<dbReference type="Pfam" id="PF00801">
    <property type="entry name" value="PKD"/>
    <property type="match status" value="1"/>
</dbReference>
<dbReference type="InterPro" id="IPR022409">
    <property type="entry name" value="PKD/Chitinase_dom"/>
</dbReference>
<evidence type="ECO:0000313" key="3">
    <source>
        <dbReference type="Proteomes" id="UP000265715"/>
    </source>
</evidence>
<dbReference type="InterPro" id="IPR035986">
    <property type="entry name" value="PKD_dom_sf"/>
</dbReference>
<name>A0A399EA26_9DEIN</name>
<evidence type="ECO:0000313" key="2">
    <source>
        <dbReference type="EMBL" id="RIH80808.1"/>
    </source>
</evidence>
<protein>
    <submittedName>
        <fullName evidence="2">PKD domain protein</fullName>
    </submittedName>
</protein>
<dbReference type="InterPro" id="IPR013783">
    <property type="entry name" value="Ig-like_fold"/>
</dbReference>
<accession>A0A399EA26</accession>
<keyword evidence="3" id="KW-1185">Reference proteome</keyword>
<evidence type="ECO:0000259" key="1">
    <source>
        <dbReference type="PROSITE" id="PS50093"/>
    </source>
</evidence>
<dbReference type="EMBL" id="QXDL01000217">
    <property type="protein sequence ID" value="RIH80808.1"/>
    <property type="molecule type" value="Genomic_DNA"/>
</dbReference>
<proteinExistence type="predicted"/>
<organism evidence="2 3">
    <name type="scientific">Calidithermus terrae</name>
    <dbReference type="NCBI Taxonomy" id="1408545"/>
    <lineage>
        <taxon>Bacteria</taxon>
        <taxon>Thermotogati</taxon>
        <taxon>Deinococcota</taxon>
        <taxon>Deinococci</taxon>
        <taxon>Thermales</taxon>
        <taxon>Thermaceae</taxon>
        <taxon>Calidithermus</taxon>
    </lineage>
</organism>
<dbReference type="PROSITE" id="PS50093">
    <property type="entry name" value="PKD"/>
    <property type="match status" value="1"/>
</dbReference>
<comment type="caution">
    <text evidence="2">The sequence shown here is derived from an EMBL/GenBank/DDBJ whole genome shotgun (WGS) entry which is preliminary data.</text>
</comment>
<feature type="domain" description="PKD" evidence="1">
    <location>
        <begin position="135"/>
        <end position="209"/>
    </location>
</feature>